<evidence type="ECO:0000256" key="1">
    <source>
        <dbReference type="SAM" id="MobiDB-lite"/>
    </source>
</evidence>
<proteinExistence type="predicted"/>
<dbReference type="AlphaFoldDB" id="A0A2Z7AKQ3"/>
<accession>A0A2Z7AKQ3</accession>
<sequence>MTSAESVDGSAMMTSAVMSSQSAVSYSTTNQWYLKLAIAKRCPDAPLGPVGLPEEPAKANTDQSSPRREIKRGKISVRRASIKQQSYQTCNISNVQCMMLPRIIDKQGTTTQLYNKISIDHQIPNHSDSAGNHDSATALDSQNGDLASKSRLGDYRVSKKQAQYAIHECQAESHENKAPTASARLLPSQLTTKLNRSCPNNHAAKTYSATQRQLGDNFNRIELGATNSPRSERYNYVAPTRQADPRLQSGTKRMVLERGTWRHQPCSKPRLKSTAIGRTRVRLNNEAETGIEGLES</sequence>
<keyword evidence="2" id="KW-0808">Transferase</keyword>
<name>A0A2Z7AKQ3_9LAMI</name>
<feature type="region of interest" description="Disordered" evidence="1">
    <location>
        <begin position="124"/>
        <end position="146"/>
    </location>
</feature>
<evidence type="ECO:0000313" key="2">
    <source>
        <dbReference type="EMBL" id="KZV19771.1"/>
    </source>
</evidence>
<reference evidence="2 3" key="1">
    <citation type="journal article" date="2015" name="Proc. Natl. Acad. Sci. U.S.A.">
        <title>The resurrection genome of Boea hygrometrica: A blueprint for survival of dehydration.</title>
        <authorList>
            <person name="Xiao L."/>
            <person name="Yang G."/>
            <person name="Zhang L."/>
            <person name="Yang X."/>
            <person name="Zhao S."/>
            <person name="Ji Z."/>
            <person name="Zhou Q."/>
            <person name="Hu M."/>
            <person name="Wang Y."/>
            <person name="Chen M."/>
            <person name="Xu Y."/>
            <person name="Jin H."/>
            <person name="Xiao X."/>
            <person name="Hu G."/>
            <person name="Bao F."/>
            <person name="Hu Y."/>
            <person name="Wan P."/>
            <person name="Li L."/>
            <person name="Deng X."/>
            <person name="Kuang T."/>
            <person name="Xiang C."/>
            <person name="Zhu J.K."/>
            <person name="Oliver M.J."/>
            <person name="He Y."/>
        </authorList>
    </citation>
    <scope>NUCLEOTIDE SEQUENCE [LARGE SCALE GENOMIC DNA]</scope>
    <source>
        <strain evidence="3">cv. XS01</strain>
    </source>
</reference>
<feature type="region of interest" description="Disordered" evidence="1">
    <location>
        <begin position="49"/>
        <end position="73"/>
    </location>
</feature>
<keyword evidence="2" id="KW-0418">Kinase</keyword>
<dbReference type="GO" id="GO:0016301">
    <property type="term" value="F:kinase activity"/>
    <property type="evidence" value="ECO:0007669"/>
    <property type="project" value="UniProtKB-KW"/>
</dbReference>
<protein>
    <submittedName>
        <fullName evidence="2">Cysteine-rich receptor-like protein kinase</fullName>
    </submittedName>
</protein>
<feature type="compositionally biased region" description="Polar residues" evidence="1">
    <location>
        <begin position="124"/>
        <end position="145"/>
    </location>
</feature>
<gene>
    <name evidence="2" type="ORF">F511_06302</name>
</gene>
<keyword evidence="2" id="KW-0675">Receptor</keyword>
<evidence type="ECO:0000313" key="3">
    <source>
        <dbReference type="Proteomes" id="UP000250235"/>
    </source>
</evidence>
<organism evidence="2 3">
    <name type="scientific">Dorcoceras hygrometricum</name>
    <dbReference type="NCBI Taxonomy" id="472368"/>
    <lineage>
        <taxon>Eukaryota</taxon>
        <taxon>Viridiplantae</taxon>
        <taxon>Streptophyta</taxon>
        <taxon>Embryophyta</taxon>
        <taxon>Tracheophyta</taxon>
        <taxon>Spermatophyta</taxon>
        <taxon>Magnoliopsida</taxon>
        <taxon>eudicotyledons</taxon>
        <taxon>Gunneridae</taxon>
        <taxon>Pentapetalae</taxon>
        <taxon>asterids</taxon>
        <taxon>lamiids</taxon>
        <taxon>Lamiales</taxon>
        <taxon>Gesneriaceae</taxon>
        <taxon>Didymocarpoideae</taxon>
        <taxon>Trichosporeae</taxon>
        <taxon>Loxocarpinae</taxon>
        <taxon>Dorcoceras</taxon>
    </lineage>
</organism>
<dbReference type="Proteomes" id="UP000250235">
    <property type="component" value="Unassembled WGS sequence"/>
</dbReference>
<keyword evidence="3" id="KW-1185">Reference proteome</keyword>
<dbReference type="EMBL" id="KV016295">
    <property type="protein sequence ID" value="KZV19771.1"/>
    <property type="molecule type" value="Genomic_DNA"/>
</dbReference>